<dbReference type="Proteomes" id="UP000287394">
    <property type="component" value="Chromosome"/>
</dbReference>
<proteinExistence type="predicted"/>
<dbReference type="AlphaFoldDB" id="A0A9N7L639"/>
<accession>A0A9N7L639</accession>
<reference evidence="1 2" key="1">
    <citation type="journal article" date="2019" name="Int. J. Syst. Evol. Microbiol.">
        <title>Capsulimonas corticalis gen. nov., sp. nov., an aerobic capsulated bacterium, of a novel bacterial order, Capsulimonadales ord. nov., of the class Armatimonadia of the phylum Armatimonadetes.</title>
        <authorList>
            <person name="Li J."/>
            <person name="Kudo C."/>
            <person name="Tonouchi A."/>
        </authorList>
    </citation>
    <scope>NUCLEOTIDE SEQUENCE [LARGE SCALE GENOMIC DNA]</scope>
    <source>
        <strain evidence="1 2">AX-7</strain>
    </source>
</reference>
<keyword evidence="2" id="KW-1185">Reference proteome</keyword>
<evidence type="ECO:0000313" key="2">
    <source>
        <dbReference type="Proteomes" id="UP000287394"/>
    </source>
</evidence>
<dbReference type="KEGG" id="ccot:CCAX7_35740"/>
<gene>
    <name evidence="1" type="ORF">CCAX7_35740</name>
</gene>
<evidence type="ECO:0000313" key="1">
    <source>
        <dbReference type="EMBL" id="BDI31523.1"/>
    </source>
</evidence>
<organism evidence="1 2">
    <name type="scientific">Capsulimonas corticalis</name>
    <dbReference type="NCBI Taxonomy" id="2219043"/>
    <lineage>
        <taxon>Bacteria</taxon>
        <taxon>Bacillati</taxon>
        <taxon>Armatimonadota</taxon>
        <taxon>Armatimonadia</taxon>
        <taxon>Capsulimonadales</taxon>
        <taxon>Capsulimonadaceae</taxon>
        <taxon>Capsulimonas</taxon>
    </lineage>
</organism>
<dbReference type="EMBL" id="AP025739">
    <property type="protein sequence ID" value="BDI31523.1"/>
    <property type="molecule type" value="Genomic_DNA"/>
</dbReference>
<sequence>MQDLIVSGDIRFLNAYPAVDGLRALPTPITWRRYKDPRWNDADREADGHDAVLMLAGMDDPDEGTRQLQPMDHHFFASISGRQRPAAAQMRQTIHQQRNRARGASVKGETNIFAYEALEEGQSFIGALAAPADRPDLVSSLQTLLSQPLWLGRSGRASYGGAPIFKIGAPGEAEPGTNHKRIQTGDFFAVRLTSDAILRDAVTGQHDPWSLRAAIEKRFGERAIVTQVFIRSTVCTGYHRLWRSSLPAVRAAAAGSVVLMEACENLSTWDLSTLTANPIGERVADGYGCFTVASDSLNGLSIERSRAEISETGAPSEPESEAMLDAQRRLSDKRLRVFLAYEAIQTAANARGLQGSSVIQRVRGPLRAPATWRRTYADWTSGPAEHQLKPMAREGLMSISMEIRFLHHGKLYRERLRLWDVLRRAVDTEWTPTYEFDEAERQACQITSDNVSKQIWTEARAALAPYYLDVLFRSLARRAQSEGEK</sequence>
<protein>
    <submittedName>
        <fullName evidence="1">Uncharacterized protein</fullName>
    </submittedName>
</protein>
<name>A0A9N7L639_9BACT</name>